<dbReference type="GeneTree" id="ENSGT01050000244874"/>
<dbReference type="Ensembl" id="ENSECRT00000010487.1">
    <property type="protein sequence ID" value="ENSECRP00000010317.1"/>
    <property type="gene ID" value="ENSECRG00000006876.1"/>
</dbReference>
<feature type="transmembrane region" description="Helical" evidence="12">
    <location>
        <begin position="542"/>
        <end position="562"/>
    </location>
</feature>
<dbReference type="PROSITE" id="PS00981">
    <property type="entry name" value="G_PROTEIN_RECEP_F3_3"/>
    <property type="match status" value="1"/>
</dbReference>
<feature type="transmembrane region" description="Helical" evidence="12">
    <location>
        <begin position="730"/>
        <end position="753"/>
    </location>
</feature>
<keyword evidence="5 13" id="KW-0732">Signal</keyword>
<keyword evidence="10" id="KW-0325">Glycoprotein</keyword>
<evidence type="ECO:0000313" key="15">
    <source>
        <dbReference type="Ensembl" id="ENSECRP00000010317.1"/>
    </source>
</evidence>
<dbReference type="PRINTS" id="PR00248">
    <property type="entry name" value="GPCRMGR"/>
</dbReference>
<dbReference type="InterPro" id="IPR038550">
    <property type="entry name" value="GPCR_3_9-Cys_sf"/>
</dbReference>
<dbReference type="Gene3D" id="3.40.50.2300">
    <property type="match status" value="4"/>
</dbReference>
<reference evidence="15" key="2">
    <citation type="submission" date="2025-08" db="UniProtKB">
        <authorList>
            <consortium name="Ensembl"/>
        </authorList>
    </citation>
    <scope>IDENTIFICATION</scope>
</reference>
<comment type="similarity">
    <text evidence="2">Belongs to the G-protein coupled receptor 3 family.</text>
</comment>
<feature type="transmembrane region" description="Helical" evidence="12">
    <location>
        <begin position="663"/>
        <end position="686"/>
    </location>
</feature>
<dbReference type="PRINTS" id="PR00592">
    <property type="entry name" value="CASENSINGR"/>
</dbReference>
<feature type="domain" description="G-protein coupled receptors family 3 profile" evidence="14">
    <location>
        <begin position="504"/>
        <end position="768"/>
    </location>
</feature>
<dbReference type="InterPro" id="IPR011500">
    <property type="entry name" value="GPCR_3_9-Cys_dom"/>
</dbReference>
<dbReference type="GO" id="GO:0005886">
    <property type="term" value="C:plasma membrane"/>
    <property type="evidence" value="ECO:0007669"/>
    <property type="project" value="UniProtKB-SubCell"/>
</dbReference>
<feature type="transmembrane region" description="Helical" evidence="12">
    <location>
        <begin position="574"/>
        <end position="598"/>
    </location>
</feature>
<dbReference type="FunFam" id="3.40.50.2300:FF:000016">
    <property type="entry name" value="Taste 1 receptor member 2"/>
    <property type="match status" value="1"/>
</dbReference>
<keyword evidence="6 12" id="KW-1133">Transmembrane helix</keyword>
<dbReference type="InterPro" id="IPR017979">
    <property type="entry name" value="GPCR_3_CS"/>
</dbReference>
<keyword evidence="8 12" id="KW-0472">Membrane</keyword>
<evidence type="ECO:0000256" key="1">
    <source>
        <dbReference type="ARBA" id="ARBA00004651"/>
    </source>
</evidence>
<evidence type="ECO:0000256" key="13">
    <source>
        <dbReference type="SAM" id="SignalP"/>
    </source>
</evidence>
<dbReference type="SUPFAM" id="SSF53822">
    <property type="entry name" value="Periplasmic binding protein-like I"/>
    <property type="match status" value="1"/>
</dbReference>
<dbReference type="AlphaFoldDB" id="A0A8C4S747"/>
<evidence type="ECO:0000256" key="11">
    <source>
        <dbReference type="ARBA" id="ARBA00023224"/>
    </source>
</evidence>
<evidence type="ECO:0000256" key="4">
    <source>
        <dbReference type="ARBA" id="ARBA00022692"/>
    </source>
</evidence>
<keyword evidence="9" id="KW-0675">Receptor</keyword>
<dbReference type="InterPro" id="IPR028082">
    <property type="entry name" value="Peripla_BP_I"/>
</dbReference>
<dbReference type="PROSITE" id="PS50259">
    <property type="entry name" value="G_PROTEIN_RECEP_F3_4"/>
    <property type="match status" value="1"/>
</dbReference>
<keyword evidence="16" id="KW-1185">Reference proteome</keyword>
<reference evidence="15" key="1">
    <citation type="submission" date="2021-06" db="EMBL/GenBank/DDBJ databases">
        <authorList>
            <consortium name="Wellcome Sanger Institute Data Sharing"/>
        </authorList>
    </citation>
    <scope>NUCLEOTIDE SEQUENCE [LARGE SCALE GENOMIC DNA]</scope>
</reference>
<dbReference type="InterPro" id="IPR001828">
    <property type="entry name" value="ANF_lig-bd_rcpt"/>
</dbReference>
<dbReference type="InterPro" id="IPR017978">
    <property type="entry name" value="GPCR_3_C"/>
</dbReference>
<keyword evidence="11" id="KW-0807">Transducer</keyword>
<evidence type="ECO:0000256" key="10">
    <source>
        <dbReference type="ARBA" id="ARBA00023180"/>
    </source>
</evidence>
<feature type="transmembrane region" description="Helical" evidence="12">
    <location>
        <begin position="503"/>
        <end position="527"/>
    </location>
</feature>
<keyword evidence="3" id="KW-1003">Cell membrane</keyword>
<organism evidence="15 16">
    <name type="scientific">Erpetoichthys calabaricus</name>
    <name type="common">Rope fish</name>
    <name type="synonym">Calamoichthys calabaricus</name>
    <dbReference type="NCBI Taxonomy" id="27687"/>
    <lineage>
        <taxon>Eukaryota</taxon>
        <taxon>Metazoa</taxon>
        <taxon>Chordata</taxon>
        <taxon>Craniata</taxon>
        <taxon>Vertebrata</taxon>
        <taxon>Euteleostomi</taxon>
        <taxon>Actinopterygii</taxon>
        <taxon>Polypteriformes</taxon>
        <taxon>Polypteridae</taxon>
        <taxon>Erpetoichthys</taxon>
    </lineage>
</organism>
<feature type="signal peptide" evidence="13">
    <location>
        <begin position="1"/>
        <end position="17"/>
    </location>
</feature>
<evidence type="ECO:0000256" key="2">
    <source>
        <dbReference type="ARBA" id="ARBA00007242"/>
    </source>
</evidence>
<keyword evidence="4 12" id="KW-0812">Transmembrane</keyword>
<dbReference type="Proteomes" id="UP000694620">
    <property type="component" value="Chromosome 2"/>
</dbReference>
<proteinExistence type="inferred from homology"/>
<sequence length="776" mass="87050">YEMLLFALVFIAILIRAEEPTCERWGHAHPPLFMKKGDYMLLFSLYSLIQRLEDFQIAATMMFTIDEINNRRDILPNISLGYRIYDSCGSTRTAVRSALELMSNAEGNFSESCLRSSVHAIVGHSASSPTIAIARAVGPFHVPLISYSASCECLSNRQDFPTFFRTIPSDYYQSRALAQLVKQFGWTWVGTIRTDTDYGNNGMATFLYVAQQEGICIEYSELIHYANPREKFLKVVEVIKMSTSKVIVAFTFDFDLNVLIKELLQQNVTGLQWIGSEAWISSRAIATKENFRVLGGAIGFAVRNSAIPGLKEYILNIHPSQVSNDYTNLSVLRINYNMYKAVYALAHSVDNLYKCQEGLGPFFNNTLHLQYIYFDKNGDPVARYELVNWQINKEGLVQYIPVGLYDASLPKGHQFILNSSSIIWAGNQVPKSICSDSCPAGTRKAAQKGKPICCFDCVPCSEGEINNITDSVECMKCPLDYRSNKEKDACVLKDIEFLSYAEIISLVLEAFSFFGASTTTAVMVVFYKHKETPIVKANNSELSFLLLFALTLCFLCSLAFIGEPTQWSCMLRHTAFGISFVLCISCVLGKTIVVLMAFRATLPGNNIMKWFGPTQQRLTVCTFTAIQVLICTLWLSISPPSPIRNMKYFTEKIILECDIGSGIAFYSVLGYIGFLSVLCFVLAFLARKLPDNFNEAKFITFSMLTFCAVWVTFIPAYISSPGKYTVAVEIFAILASSFGLLSCIFVPKCYIILFRPENNSKKHLMDYFLNCSCPCG</sequence>
<dbReference type="InterPro" id="IPR000068">
    <property type="entry name" value="GPCR_3_Ca_sens_rcpt-rel"/>
</dbReference>
<dbReference type="GO" id="GO:0004930">
    <property type="term" value="F:G protein-coupled receptor activity"/>
    <property type="evidence" value="ECO:0007669"/>
    <property type="project" value="UniProtKB-KW"/>
</dbReference>
<comment type="subcellular location">
    <subcellularLocation>
        <location evidence="1">Cell membrane</location>
        <topology evidence="1">Multi-pass membrane protein</topology>
    </subcellularLocation>
</comment>
<gene>
    <name evidence="15" type="primary">LOC114645416</name>
</gene>
<dbReference type="Gene3D" id="2.10.50.30">
    <property type="entry name" value="GPCR, family 3, nine cysteines domain"/>
    <property type="match status" value="1"/>
</dbReference>
<dbReference type="Pfam" id="PF00003">
    <property type="entry name" value="7tm_3"/>
    <property type="match status" value="1"/>
</dbReference>
<evidence type="ECO:0000256" key="8">
    <source>
        <dbReference type="ARBA" id="ARBA00023136"/>
    </source>
</evidence>
<evidence type="ECO:0000256" key="12">
    <source>
        <dbReference type="SAM" id="Phobius"/>
    </source>
</evidence>
<dbReference type="Pfam" id="PF01094">
    <property type="entry name" value="ANF_receptor"/>
    <property type="match status" value="1"/>
</dbReference>
<dbReference type="Pfam" id="PF07562">
    <property type="entry name" value="NCD3G"/>
    <property type="match status" value="1"/>
</dbReference>
<evidence type="ECO:0000256" key="5">
    <source>
        <dbReference type="ARBA" id="ARBA00022729"/>
    </source>
</evidence>
<evidence type="ECO:0000256" key="3">
    <source>
        <dbReference type="ARBA" id="ARBA00022475"/>
    </source>
</evidence>
<evidence type="ECO:0000259" key="14">
    <source>
        <dbReference type="PROSITE" id="PS50259"/>
    </source>
</evidence>
<dbReference type="InterPro" id="IPR000337">
    <property type="entry name" value="GPCR_3"/>
</dbReference>
<evidence type="ECO:0000313" key="16">
    <source>
        <dbReference type="Proteomes" id="UP000694620"/>
    </source>
</evidence>
<feature type="transmembrane region" description="Helical" evidence="12">
    <location>
        <begin position="698"/>
        <end position="718"/>
    </location>
</feature>
<name>A0A8C4S747_ERPCA</name>
<dbReference type="CDD" id="cd15283">
    <property type="entry name" value="7tmC_V2R_pheromone"/>
    <property type="match status" value="1"/>
</dbReference>
<protein>
    <recommendedName>
        <fullName evidence="14">G-protein coupled receptors family 3 profile domain-containing protein</fullName>
    </recommendedName>
</protein>
<dbReference type="PANTHER" id="PTHR24061">
    <property type="entry name" value="CALCIUM-SENSING RECEPTOR-RELATED"/>
    <property type="match status" value="1"/>
</dbReference>
<reference evidence="15" key="3">
    <citation type="submission" date="2025-09" db="UniProtKB">
        <authorList>
            <consortium name="Ensembl"/>
        </authorList>
    </citation>
    <scope>IDENTIFICATION</scope>
</reference>
<feature type="chain" id="PRO_5034460015" description="G-protein coupled receptors family 3 profile domain-containing protein" evidence="13">
    <location>
        <begin position="18"/>
        <end position="776"/>
    </location>
</feature>
<keyword evidence="7" id="KW-0297">G-protein coupled receptor</keyword>
<dbReference type="PANTHER" id="PTHR24061:SF528">
    <property type="entry name" value="C-FAMILY ODORANT RECEPTOR OLFCD2-RELATED"/>
    <property type="match status" value="1"/>
</dbReference>
<dbReference type="FunFam" id="2.10.50.30:FF:000002">
    <property type="entry name" value="Vomeronasal 2 receptor, h1"/>
    <property type="match status" value="1"/>
</dbReference>
<evidence type="ECO:0000256" key="9">
    <source>
        <dbReference type="ARBA" id="ARBA00023170"/>
    </source>
</evidence>
<accession>A0A8C4S747</accession>
<feature type="transmembrane region" description="Helical" evidence="12">
    <location>
        <begin position="618"/>
        <end position="637"/>
    </location>
</feature>
<evidence type="ECO:0000256" key="6">
    <source>
        <dbReference type="ARBA" id="ARBA00022989"/>
    </source>
</evidence>
<evidence type="ECO:0000256" key="7">
    <source>
        <dbReference type="ARBA" id="ARBA00023040"/>
    </source>
</evidence>